<dbReference type="PANTHER" id="PTHR45663">
    <property type="entry name" value="GEO12009P1"/>
    <property type="match status" value="1"/>
</dbReference>
<keyword evidence="6 10" id="KW-0676">Redox-active center</keyword>
<dbReference type="STRING" id="696281.Desru_3173"/>
<dbReference type="PRINTS" id="PR00421">
    <property type="entry name" value="THIOREDOXIN"/>
</dbReference>
<keyword evidence="5 10" id="KW-1015">Disulfide bond</keyword>
<dbReference type="eggNOG" id="COG3118">
    <property type="taxonomic scope" value="Bacteria"/>
</dbReference>
<evidence type="ECO:0000313" key="12">
    <source>
        <dbReference type="EMBL" id="AEG61384.1"/>
    </source>
</evidence>
<evidence type="ECO:0000256" key="3">
    <source>
        <dbReference type="ARBA" id="ARBA00022448"/>
    </source>
</evidence>
<dbReference type="InterPro" id="IPR036249">
    <property type="entry name" value="Thioredoxin-like_sf"/>
</dbReference>
<comment type="similarity">
    <text evidence="1 8">Belongs to the thioredoxin family.</text>
</comment>
<dbReference type="EMBL" id="CP002780">
    <property type="protein sequence ID" value="AEG61384.1"/>
    <property type="molecule type" value="Genomic_DNA"/>
</dbReference>
<accession>F6DUY7</accession>
<evidence type="ECO:0000256" key="4">
    <source>
        <dbReference type="ARBA" id="ARBA00022982"/>
    </source>
</evidence>
<dbReference type="RefSeq" id="WP_013843133.1">
    <property type="nucleotide sequence ID" value="NC_015589.1"/>
</dbReference>
<evidence type="ECO:0000313" key="13">
    <source>
        <dbReference type="Proteomes" id="UP000009234"/>
    </source>
</evidence>
<dbReference type="Gene3D" id="3.40.30.10">
    <property type="entry name" value="Glutaredoxin"/>
    <property type="match status" value="1"/>
</dbReference>
<dbReference type="GO" id="GO:0045454">
    <property type="term" value="P:cell redox homeostasis"/>
    <property type="evidence" value="ECO:0007669"/>
    <property type="project" value="TreeGrafter"/>
</dbReference>
<dbReference type="PIRSF" id="PIRSF000077">
    <property type="entry name" value="Thioredoxin"/>
    <property type="match status" value="1"/>
</dbReference>
<keyword evidence="4" id="KW-0249">Electron transport</keyword>
<evidence type="ECO:0000259" key="11">
    <source>
        <dbReference type="PROSITE" id="PS51352"/>
    </source>
</evidence>
<evidence type="ECO:0000256" key="5">
    <source>
        <dbReference type="ARBA" id="ARBA00023157"/>
    </source>
</evidence>
<dbReference type="FunFam" id="3.40.30.10:FF:000001">
    <property type="entry name" value="Thioredoxin"/>
    <property type="match status" value="1"/>
</dbReference>
<dbReference type="PROSITE" id="PS51352">
    <property type="entry name" value="THIOREDOXIN_2"/>
    <property type="match status" value="1"/>
</dbReference>
<evidence type="ECO:0000256" key="9">
    <source>
        <dbReference type="PIRSR" id="PIRSR000077-1"/>
    </source>
</evidence>
<dbReference type="CDD" id="cd02947">
    <property type="entry name" value="TRX_family"/>
    <property type="match status" value="1"/>
</dbReference>
<dbReference type="InterPro" id="IPR017937">
    <property type="entry name" value="Thioredoxin_CS"/>
</dbReference>
<evidence type="ECO:0000256" key="7">
    <source>
        <dbReference type="NCBIfam" id="TIGR01068"/>
    </source>
</evidence>
<gene>
    <name evidence="12" type="ordered locus">Desru_3173</name>
</gene>
<evidence type="ECO:0000256" key="2">
    <source>
        <dbReference type="ARBA" id="ARBA00020570"/>
    </source>
</evidence>
<dbReference type="InterPro" id="IPR005746">
    <property type="entry name" value="Thioredoxin"/>
</dbReference>
<organism evidence="12 13">
    <name type="scientific">Desulforamulus ruminis (strain ATCC 23193 / DSM 2154 / NCIMB 8452 / DL)</name>
    <name type="common">Desulfotomaculum ruminis</name>
    <dbReference type="NCBI Taxonomy" id="696281"/>
    <lineage>
        <taxon>Bacteria</taxon>
        <taxon>Bacillati</taxon>
        <taxon>Bacillota</taxon>
        <taxon>Clostridia</taxon>
        <taxon>Eubacteriales</taxon>
        <taxon>Peptococcaceae</taxon>
        <taxon>Desulforamulus</taxon>
    </lineage>
</organism>
<reference evidence="12 13" key="2">
    <citation type="journal article" date="2012" name="Stand. Genomic Sci.">
        <title>Complete genome sequence of the sulfate-reducing firmicute Desulfotomaculum ruminis type strain (DL(T)).</title>
        <authorList>
            <person name="Spring S."/>
            <person name="Visser M."/>
            <person name="Lu M."/>
            <person name="Copeland A."/>
            <person name="Lapidus A."/>
            <person name="Lucas S."/>
            <person name="Cheng J.F."/>
            <person name="Han C."/>
            <person name="Tapia R."/>
            <person name="Goodwin L.A."/>
            <person name="Pitluck S."/>
            <person name="Ivanova N."/>
            <person name="Land M."/>
            <person name="Hauser L."/>
            <person name="Larimer F."/>
            <person name="Rohde M."/>
            <person name="Goker M."/>
            <person name="Detter J.C."/>
            <person name="Kyrpides N.C."/>
            <person name="Woyke T."/>
            <person name="Schaap P.J."/>
            <person name="Plugge C.M."/>
            <person name="Muyzer G."/>
            <person name="Kuever J."/>
            <person name="Pereira I.A."/>
            <person name="Parshina S.N."/>
            <person name="Bernier-Latmani R."/>
            <person name="Stams A.J."/>
            <person name="Klenk H.P."/>
        </authorList>
    </citation>
    <scope>NUCLEOTIDE SEQUENCE [LARGE SCALE GENOMIC DNA]</scope>
    <source>
        <strain evidence="13">ATCC 23193 / DSM 2154 / NCIB 8452 / DL</strain>
    </source>
</reference>
<dbReference type="PANTHER" id="PTHR45663:SF11">
    <property type="entry name" value="GEO12009P1"/>
    <property type="match status" value="1"/>
</dbReference>
<reference evidence="13" key="1">
    <citation type="submission" date="2011-05" db="EMBL/GenBank/DDBJ databases">
        <title>Complete sequence of Desulfotomaculum ruminis DSM 2154.</title>
        <authorList>
            <person name="Lucas S."/>
            <person name="Copeland A."/>
            <person name="Lapidus A."/>
            <person name="Cheng J.-F."/>
            <person name="Goodwin L."/>
            <person name="Pitluck S."/>
            <person name="Lu M."/>
            <person name="Detter J.C."/>
            <person name="Han C."/>
            <person name="Tapia R."/>
            <person name="Land M."/>
            <person name="Hauser L."/>
            <person name="Kyrpides N."/>
            <person name="Ivanova N."/>
            <person name="Mikhailova N."/>
            <person name="Pagani I."/>
            <person name="Stams A.J.M."/>
            <person name="Plugge C.M."/>
            <person name="Muyzer G."/>
            <person name="Kuever J."/>
            <person name="Parshina S.N."/>
            <person name="Ivanova A.E."/>
            <person name="Nazina T.N."/>
            <person name="Brambilla E."/>
            <person name="Spring S."/>
            <person name="Klenk H.-P."/>
            <person name="Woyke T."/>
        </authorList>
    </citation>
    <scope>NUCLEOTIDE SEQUENCE [LARGE SCALE GENOMIC DNA]</scope>
    <source>
        <strain evidence="13">ATCC 23193 / DSM 2154 / NCIB 8452 / DL</strain>
    </source>
</reference>
<dbReference type="AlphaFoldDB" id="F6DUY7"/>
<evidence type="ECO:0000256" key="10">
    <source>
        <dbReference type="PIRSR" id="PIRSR000077-4"/>
    </source>
</evidence>
<dbReference type="NCBIfam" id="TIGR01068">
    <property type="entry name" value="thioredoxin"/>
    <property type="match status" value="1"/>
</dbReference>
<dbReference type="Proteomes" id="UP000009234">
    <property type="component" value="Chromosome"/>
</dbReference>
<dbReference type="InterPro" id="IPR013766">
    <property type="entry name" value="Thioredoxin_domain"/>
</dbReference>
<evidence type="ECO:0000256" key="1">
    <source>
        <dbReference type="ARBA" id="ARBA00008987"/>
    </source>
</evidence>
<dbReference type="KEGG" id="dru:Desru_3173"/>
<feature type="site" description="Contributes to redox potential value" evidence="9">
    <location>
        <position position="35"/>
    </location>
</feature>
<feature type="disulfide bond" description="Redox-active" evidence="10">
    <location>
        <begin position="33"/>
        <end position="36"/>
    </location>
</feature>
<feature type="active site" description="Nucleophile" evidence="9">
    <location>
        <position position="36"/>
    </location>
</feature>
<dbReference type="Pfam" id="PF00085">
    <property type="entry name" value="Thioredoxin"/>
    <property type="match status" value="1"/>
</dbReference>
<dbReference type="GO" id="GO:0005829">
    <property type="term" value="C:cytosol"/>
    <property type="evidence" value="ECO:0007669"/>
    <property type="project" value="TreeGrafter"/>
</dbReference>
<feature type="domain" description="Thioredoxin" evidence="11">
    <location>
        <begin position="1"/>
        <end position="108"/>
    </location>
</feature>
<keyword evidence="3" id="KW-0813">Transport</keyword>
<evidence type="ECO:0000256" key="6">
    <source>
        <dbReference type="ARBA" id="ARBA00023284"/>
    </source>
</evidence>
<feature type="site" description="Contributes to redox potential value" evidence="9">
    <location>
        <position position="34"/>
    </location>
</feature>
<feature type="site" description="Deprotonates C-terminal active site Cys" evidence="9">
    <location>
        <position position="27"/>
    </location>
</feature>
<evidence type="ECO:0000256" key="8">
    <source>
        <dbReference type="PIRNR" id="PIRNR000077"/>
    </source>
</evidence>
<feature type="active site" description="Nucleophile" evidence="9">
    <location>
        <position position="33"/>
    </location>
</feature>
<sequence length="108" mass="12212">MANNVLSLTDDNFKKTVQDAKSPVLVDFWADWCGPCKMIAPEVEKLAAELQGQVLVCKINVDDHRETPNSLGIMSIPTLLVFKDGREVERTVGFRKNDELKKMIEKHL</sequence>
<dbReference type="GO" id="GO:0015035">
    <property type="term" value="F:protein-disulfide reductase activity"/>
    <property type="evidence" value="ECO:0007669"/>
    <property type="project" value="UniProtKB-UniRule"/>
</dbReference>
<dbReference type="PROSITE" id="PS00194">
    <property type="entry name" value="THIOREDOXIN_1"/>
    <property type="match status" value="1"/>
</dbReference>
<keyword evidence="13" id="KW-1185">Reference proteome</keyword>
<dbReference type="OrthoDB" id="9790390at2"/>
<protein>
    <recommendedName>
        <fullName evidence="2 7">Thioredoxin</fullName>
    </recommendedName>
</protein>
<proteinExistence type="inferred from homology"/>
<name>F6DUY7_DESRL</name>
<dbReference type="SUPFAM" id="SSF52833">
    <property type="entry name" value="Thioredoxin-like"/>
    <property type="match status" value="1"/>
</dbReference>
<dbReference type="HOGENOM" id="CLU_090389_10_3_9"/>